<proteinExistence type="inferred from homology"/>
<dbReference type="InterPro" id="IPR002715">
    <property type="entry name" value="Nas_poly-pep-assoc_cplx_dom"/>
</dbReference>
<dbReference type="InterPro" id="IPR038187">
    <property type="entry name" value="NAC_A/B_dom_sf"/>
</dbReference>
<dbReference type="GO" id="GO:0003723">
    <property type="term" value="F:RNA binding"/>
    <property type="evidence" value="ECO:0007669"/>
    <property type="project" value="UniProtKB-UniRule"/>
</dbReference>
<dbReference type="InterPro" id="IPR005231">
    <property type="entry name" value="NAC_arc"/>
</dbReference>
<keyword evidence="8" id="KW-1185">Reference proteome</keyword>
<gene>
    <name evidence="4 7" type="primary">nac</name>
    <name evidence="7" type="ORF">EYM_07235</name>
</gene>
<dbReference type="AlphaFoldDB" id="A0A0U3FQ07"/>
<evidence type="ECO:0000259" key="6">
    <source>
        <dbReference type="PROSITE" id="PS51151"/>
    </source>
</evidence>
<comment type="subunit">
    <text evidence="4">Homodimer. Interacts with the ribosome. Binds ribosomal RNA.</text>
</comment>
<evidence type="ECO:0000256" key="5">
    <source>
        <dbReference type="NCBIfam" id="TIGR00264"/>
    </source>
</evidence>
<dbReference type="KEGG" id="iis:EYM_07235"/>
<dbReference type="Pfam" id="PF19026">
    <property type="entry name" value="UBA_HYPK"/>
    <property type="match status" value="1"/>
</dbReference>
<evidence type="ECO:0000313" key="7">
    <source>
        <dbReference type="EMBL" id="ALU12023.1"/>
    </source>
</evidence>
<comment type="similarity">
    <text evidence="4">Belongs to the NAC-alpha family.</text>
</comment>
<name>A0A0U3FQ07_9CREN</name>
<evidence type="ECO:0000256" key="3">
    <source>
        <dbReference type="ARBA" id="ARBA00022927"/>
    </source>
</evidence>
<dbReference type="Pfam" id="PF01849">
    <property type="entry name" value="NAC"/>
    <property type="match status" value="1"/>
</dbReference>
<evidence type="ECO:0000256" key="1">
    <source>
        <dbReference type="ARBA" id="ARBA00022448"/>
    </source>
</evidence>
<dbReference type="SMART" id="SM01407">
    <property type="entry name" value="NAC"/>
    <property type="match status" value="1"/>
</dbReference>
<protein>
    <recommendedName>
        <fullName evidence="4 5">Nascent polypeptide-associated complex protein</fullName>
    </recommendedName>
</protein>
<comment type="function">
    <text evidence="4">Contacts the emerging nascent chain on the ribosome.</text>
</comment>
<dbReference type="Gene3D" id="2.20.70.30">
    <property type="entry name" value="Nascent polypeptide-associated complex domain"/>
    <property type="match status" value="1"/>
</dbReference>
<dbReference type="GO" id="GO:0015031">
    <property type="term" value="P:protein transport"/>
    <property type="evidence" value="ECO:0007669"/>
    <property type="project" value="UniProtKB-UniRule"/>
</dbReference>
<dbReference type="InterPro" id="IPR009060">
    <property type="entry name" value="UBA-like_sf"/>
</dbReference>
<organism evidence="7 8">
    <name type="scientific">Ignicoccus islandicus DSM 13165</name>
    <dbReference type="NCBI Taxonomy" id="940295"/>
    <lineage>
        <taxon>Archaea</taxon>
        <taxon>Thermoproteota</taxon>
        <taxon>Thermoprotei</taxon>
        <taxon>Desulfurococcales</taxon>
        <taxon>Desulfurococcaceae</taxon>
        <taxon>Ignicoccus</taxon>
    </lineage>
</organism>
<dbReference type="HAMAP" id="MF_00814">
    <property type="entry name" value="NAC_arch"/>
    <property type="match status" value="1"/>
</dbReference>
<dbReference type="EMBL" id="CP006867">
    <property type="protein sequence ID" value="ALU12023.1"/>
    <property type="molecule type" value="Genomic_DNA"/>
</dbReference>
<dbReference type="Proteomes" id="UP000060778">
    <property type="component" value="Chromosome"/>
</dbReference>
<keyword evidence="3 4" id="KW-0653">Protein transport</keyword>
<dbReference type="Gene3D" id="1.10.8.10">
    <property type="entry name" value="DNA helicase RuvA subunit, C-terminal domain"/>
    <property type="match status" value="1"/>
</dbReference>
<dbReference type="SUPFAM" id="SSF46934">
    <property type="entry name" value="UBA-like"/>
    <property type="match status" value="1"/>
</dbReference>
<dbReference type="InterPro" id="IPR044034">
    <property type="entry name" value="NAC-like_UBA"/>
</dbReference>
<keyword evidence="1 4" id="KW-0813">Transport</keyword>
<dbReference type="PROSITE" id="PS51151">
    <property type="entry name" value="NAC_AB"/>
    <property type="match status" value="1"/>
</dbReference>
<keyword evidence="2 4" id="KW-0694">RNA-binding</keyword>
<evidence type="ECO:0000256" key="4">
    <source>
        <dbReference type="HAMAP-Rule" id="MF_00814"/>
    </source>
</evidence>
<evidence type="ECO:0000256" key="2">
    <source>
        <dbReference type="ARBA" id="ARBA00022884"/>
    </source>
</evidence>
<dbReference type="CDD" id="cd14359">
    <property type="entry name" value="UBA_AeNAC"/>
    <property type="match status" value="1"/>
</dbReference>
<dbReference type="PATRIC" id="fig|940295.4.peg.1406"/>
<reference evidence="7 8" key="1">
    <citation type="submission" date="2013-11" db="EMBL/GenBank/DDBJ databases">
        <title>Comparative genomics of Ignicoccus.</title>
        <authorList>
            <person name="Podar M."/>
        </authorList>
    </citation>
    <scope>NUCLEOTIDE SEQUENCE [LARGE SCALE GENOMIC DNA]</scope>
    <source>
        <strain evidence="7 8">DSM 13165</strain>
    </source>
</reference>
<accession>A0A0U3FQ07</accession>
<evidence type="ECO:0000313" key="8">
    <source>
        <dbReference type="Proteomes" id="UP000060778"/>
    </source>
</evidence>
<feature type="domain" description="NAC-A/B" evidence="6">
    <location>
        <begin position="5"/>
        <end position="75"/>
    </location>
</feature>
<dbReference type="NCBIfam" id="TIGR00264">
    <property type="entry name" value="archaeal-type nascent polypeptide-associated complex protein"/>
    <property type="match status" value="1"/>
</dbReference>
<sequence length="123" mass="13531">MLPFGLGGKSLEKMLKKAGIKMYEIADAKRVIIETEEERIVIEQPKVIEIEVPGSAKAYQVIAQDVRVEKIEREGASVIEISDEDVKIVAEETGCSEEVARKALEETKGDIAEAILKLQESGC</sequence>
<dbReference type="STRING" id="940295.EYM_07235"/>